<feature type="compositionally biased region" description="Pro residues" evidence="1">
    <location>
        <begin position="1160"/>
        <end position="1212"/>
    </location>
</feature>
<feature type="region of interest" description="Disordered" evidence="1">
    <location>
        <begin position="794"/>
        <end position="832"/>
    </location>
</feature>
<protein>
    <recommendedName>
        <fullName evidence="4">Spen paralogue and orthologue SPOC C-terminal domain-containing protein</fullName>
    </recommendedName>
</protein>
<dbReference type="GO" id="GO:0043130">
    <property type="term" value="F:ubiquitin binding"/>
    <property type="evidence" value="ECO:0007669"/>
    <property type="project" value="TreeGrafter"/>
</dbReference>
<reference evidence="2 3" key="1">
    <citation type="submission" date="2020-05" db="EMBL/GenBank/DDBJ databases">
        <title>Vigna angularis (adzuki bean) Var. LongXiaoDou No. 4 denovo assembly.</title>
        <authorList>
            <person name="Xiang H."/>
        </authorList>
    </citation>
    <scope>NUCLEOTIDE SEQUENCE [LARGE SCALE GENOMIC DNA]</scope>
    <source>
        <tissue evidence="2">Leaf</tissue>
    </source>
</reference>
<comment type="caution">
    <text evidence="2">The sequence shown here is derived from an EMBL/GenBank/DDBJ whole genome shotgun (WGS) entry which is preliminary data.</text>
</comment>
<evidence type="ECO:0000313" key="3">
    <source>
        <dbReference type="Proteomes" id="UP000743370"/>
    </source>
</evidence>
<dbReference type="InterPro" id="IPR035979">
    <property type="entry name" value="RBD_domain_sf"/>
</dbReference>
<evidence type="ECO:0000256" key="1">
    <source>
        <dbReference type="SAM" id="MobiDB-lite"/>
    </source>
</evidence>
<evidence type="ECO:0000313" key="2">
    <source>
        <dbReference type="EMBL" id="KAG2390312.1"/>
    </source>
</evidence>
<dbReference type="PANTHER" id="PTHR21494:SF2">
    <property type="entry name" value="NUCLEIC ACID BINDING PROTEIN"/>
    <property type="match status" value="1"/>
</dbReference>
<dbReference type="PANTHER" id="PTHR21494">
    <property type="entry name" value="ACTIVATING SIGNAL COINTEGRATOR 1 COMPLEX SUBUNIT 2 ASC-1 COMPLEX SUBUNIT P100"/>
    <property type="match status" value="1"/>
</dbReference>
<organism evidence="2 3">
    <name type="scientific">Phaseolus angularis</name>
    <name type="common">Azuki bean</name>
    <name type="synonym">Vigna angularis</name>
    <dbReference type="NCBI Taxonomy" id="3914"/>
    <lineage>
        <taxon>Eukaryota</taxon>
        <taxon>Viridiplantae</taxon>
        <taxon>Streptophyta</taxon>
        <taxon>Embryophyta</taxon>
        <taxon>Tracheophyta</taxon>
        <taxon>Spermatophyta</taxon>
        <taxon>Magnoliopsida</taxon>
        <taxon>eudicotyledons</taxon>
        <taxon>Gunneridae</taxon>
        <taxon>Pentapetalae</taxon>
        <taxon>rosids</taxon>
        <taxon>fabids</taxon>
        <taxon>Fabales</taxon>
        <taxon>Fabaceae</taxon>
        <taxon>Papilionoideae</taxon>
        <taxon>50 kb inversion clade</taxon>
        <taxon>NPAAA clade</taxon>
        <taxon>indigoferoid/millettioid clade</taxon>
        <taxon>Phaseoleae</taxon>
        <taxon>Vigna</taxon>
    </lineage>
</organism>
<evidence type="ECO:0008006" key="4">
    <source>
        <dbReference type="Google" id="ProtNLM"/>
    </source>
</evidence>
<accession>A0A8T0K2A8</accession>
<feature type="compositionally biased region" description="Pro residues" evidence="1">
    <location>
        <begin position="38"/>
        <end position="67"/>
    </location>
</feature>
<feature type="region of interest" description="Disordered" evidence="1">
    <location>
        <begin position="568"/>
        <end position="587"/>
    </location>
</feature>
<dbReference type="InterPro" id="IPR052586">
    <property type="entry name" value="ASCC2"/>
</dbReference>
<feature type="region of interest" description="Disordered" evidence="1">
    <location>
        <begin position="1147"/>
        <end position="1212"/>
    </location>
</feature>
<gene>
    <name evidence="2" type="ORF">HKW66_Vig0222820</name>
</gene>
<proteinExistence type="predicted"/>
<name>A0A8T0K2A8_PHAAN</name>
<dbReference type="Gene3D" id="3.30.70.330">
    <property type="match status" value="1"/>
</dbReference>
<feature type="region of interest" description="Disordered" evidence="1">
    <location>
        <begin position="24"/>
        <end position="67"/>
    </location>
</feature>
<sequence>MRGEHRGLVHCVVSQVLPSLAMASVEQPPKKRKLYEPLPSPPPSLPPSPPPPATEPTPPSPQTLPPPSQEEILAKRRNKDEIRSVYEGYKRIQRCLLQKDVPSSMADLEQSYLVLITSSRGCMSVQRIVADLIPRYACHCPTALEAAAKVVINMHNFSLALISRGEDSNGIAFETARACICGLADVCCVASSVAPTSAVIRGICSAVFQNVLTFFIALCEEKDDLHMVDKNFLNMQDNPEVFSELKQKVLEEDESPLRKLSKFRVLCLLRIFFSCPKDLLAACLDLLGSATKEGTNNEGQHFLSQVTSMFDDDKTVHLLDNAISRPKSCTDSTGSGIRDDEVGEEIVTEDNHVSGVDSSVGKSCLLIRVLDKDPPLRKWILCRCKKLLDLLPNASLEILSVLQGIIGMFPQQTDLEDCQADSDEDKSDSSIYMKSKKYMVPRISEEHESIGESSGKGSNLRVYVGSTDGFTDKVSDKYVMAHSSAVSLDNAPALKVDLQYDNGVSKPMNIGVGEEGNMPNVRCSTPRDSVSHQVFSPAVRTPVNFRSNSFDGRNDFLNVEKNQVSSMNFSSPPLRSSSGSASNSLASPNHHFMSPTASTKGQIVWCCDGDPAAMDIVSASRLLWIGYVGPDVPESHIRFHLERFGPIEKFIFFPVKGFALVEYRRIIDAIKTRYCLPGCFPCRVKFMDVGLGTRGAMNGVAVGSSCHIYIGNIPSQWAKDEVMHETRKMIHKGPLAFIDLSCEFALLMEFETPEEATAVMLHLRQLRRERSNYNQHFGPAPGTVNVGIGHAYMDGGRPVPPPPHPDLQVNNSAGSPHARTLPGSPADSSRTGMSHLSNLLASLRSNNIDGAVSTLKNLRGCPGLFFQIEFRAERVFELQGVAQEEKVRFANISMEGSAGYWFRAWKEKAKNRSWDGLKEALVTRFGTYVERLAASKQTGMVAMRIAKDGEEFQGGKKVGNGSGIEDQSSWGRPSEEVTLGDEQRKKTNTDRTVEDSGKEPNGRSRVAERSEVKRNIPGRKEEQWKIVEEELPPPKPPDLNWEMSEVGARKPDGYDNLSQDPHQGGNVPHSHSGAHGPSIPPLQQIQSSTFSHPVYAPPNGPWDHRGINNHFPVNQFNTGVMPNNFHGNAVVSPFIPASVTPLAQIQGTPMHPYNQQVPPSIAPPPLSSLPPPQPEMPPPLPPSPPPLPQVQPPLVPPLPSSPPPPPPPPLPVQEPVNLECSVQSLQYQWQGNLCKSGVNYCTIYACKADSAICRYSNAIPEPAEWPTKLDMTKRTDLRHVKSTFAATPSHRVGLIFFLYCTDKAAGLVDFGECPSPVQCDSAVRTCGLTSSFGTTCQKTTGLHEKHPTNKRHPNDCLSFYLFFSGLEMYECCLAVIWAVKQREVCRLIPSSTSDLKRDFISYLKQRDCAGVIKIPASKSIWARLLFILPHSLETCSLLSIAPDPSDCLIALVLPKETNFEWI</sequence>
<dbReference type="InterPro" id="IPR016194">
    <property type="entry name" value="SPOC-like_C_dom_sf"/>
</dbReference>
<dbReference type="SUPFAM" id="SSF100939">
    <property type="entry name" value="SPOC domain-like"/>
    <property type="match status" value="1"/>
</dbReference>
<dbReference type="EMBL" id="JABFOF010000007">
    <property type="protein sequence ID" value="KAG2390312.1"/>
    <property type="molecule type" value="Genomic_DNA"/>
</dbReference>
<feature type="region of interest" description="Disordered" evidence="1">
    <location>
        <begin position="952"/>
        <end position="1084"/>
    </location>
</feature>
<dbReference type="Proteomes" id="UP000743370">
    <property type="component" value="Unassembled WGS sequence"/>
</dbReference>
<feature type="compositionally biased region" description="Basic and acidic residues" evidence="1">
    <location>
        <begin position="981"/>
        <end position="1028"/>
    </location>
</feature>
<dbReference type="GO" id="GO:0003676">
    <property type="term" value="F:nucleic acid binding"/>
    <property type="evidence" value="ECO:0007669"/>
    <property type="project" value="InterPro"/>
</dbReference>
<dbReference type="SUPFAM" id="SSF54928">
    <property type="entry name" value="RNA-binding domain, RBD"/>
    <property type="match status" value="1"/>
</dbReference>
<dbReference type="InterPro" id="IPR012677">
    <property type="entry name" value="Nucleotide-bd_a/b_plait_sf"/>
</dbReference>